<accession>H6QZ80</accession>
<dbReference type="HOGENOM" id="CLU_2789747_0_0_11"/>
<evidence type="ECO:0000313" key="2">
    <source>
        <dbReference type="Proteomes" id="UP000008190"/>
    </source>
</evidence>
<evidence type="ECO:0000313" key="1">
    <source>
        <dbReference type="EMBL" id="CCF62834.1"/>
    </source>
</evidence>
<dbReference type="KEGG" id="ncy:NOCYR_2050"/>
<organism evidence="1 2">
    <name type="scientific">Nocardia cyriacigeorgica (strain GUH-2)</name>
    <dbReference type="NCBI Taxonomy" id="1127134"/>
    <lineage>
        <taxon>Bacteria</taxon>
        <taxon>Bacillati</taxon>
        <taxon>Actinomycetota</taxon>
        <taxon>Actinomycetes</taxon>
        <taxon>Mycobacteriales</taxon>
        <taxon>Nocardiaceae</taxon>
        <taxon>Nocardia</taxon>
    </lineage>
</organism>
<proteinExistence type="predicted"/>
<protein>
    <submittedName>
        <fullName evidence="1">Uncharacterized protein</fullName>
    </submittedName>
</protein>
<keyword evidence="2" id="KW-1185">Reference proteome</keyword>
<dbReference type="AlphaFoldDB" id="H6QZ80"/>
<gene>
    <name evidence="1" type="ordered locus">NOCYR_2050</name>
</gene>
<sequence>MLTRRVGYSKGSTLTRPNISGSARKSSIMGCHVRLLDSIPCTVISPMVAGTYVLPACHLRPRFFGSYS</sequence>
<dbReference type="EMBL" id="FO082843">
    <property type="protein sequence ID" value="CCF62834.1"/>
    <property type="molecule type" value="Genomic_DNA"/>
</dbReference>
<name>H6QZ80_NOCCG</name>
<reference evidence="1 2" key="1">
    <citation type="journal article" date="2012" name="J. Bacteriol.">
        <title>Genome sequence of the human- and animal-pathogenic strain Nocardia cyriacigeorgica GUH-2.</title>
        <authorList>
            <person name="Zoropogui A."/>
            <person name="Pujic P."/>
            <person name="Normand P."/>
            <person name="Barbe V."/>
            <person name="Beaman B."/>
            <person name="Beaman L."/>
            <person name="Boiron P."/>
            <person name="Colinon C."/>
            <person name="Deredjian A."/>
            <person name="Graindorge A."/>
            <person name="Mangenot S."/>
            <person name="Nazaret S."/>
            <person name="Neto M."/>
            <person name="Petit S."/>
            <person name="Roche D."/>
            <person name="Vallenet D."/>
            <person name="Rodriguez-Nava V."/>
            <person name="Richard Y."/>
            <person name="Cournoyer B."/>
            <person name="Blaha D."/>
        </authorList>
    </citation>
    <scope>NUCLEOTIDE SEQUENCE [LARGE SCALE GENOMIC DNA]</scope>
    <source>
        <strain evidence="1 2">GUH-2</strain>
    </source>
</reference>
<dbReference type="Proteomes" id="UP000008190">
    <property type="component" value="Chromosome"/>
</dbReference>